<dbReference type="PANTHER" id="PTHR43055">
    <property type="entry name" value="FORMATE-DEPENDENT PHOSPHORIBOSYLGLYCINAMIDE FORMYLTRANSFERASE"/>
    <property type="match status" value="1"/>
</dbReference>
<dbReference type="EC" id="2.1.2.-" evidence="5"/>
<sequence>MRRRGDLQRSLPRPHDTGMVTLISQDLSEFALHVRAFLGLPVGAIRQYGPAASAVILPQLSSQNVSFGQLQSAVGAGLQLRLFGKPEIDGTRRLGVTLAVADSVEEAVARAKAAAAAVIVEG</sequence>
<dbReference type="GO" id="GO:0016874">
    <property type="term" value="F:ligase activity"/>
    <property type="evidence" value="ECO:0007669"/>
    <property type="project" value="UniProtKB-KW"/>
</dbReference>
<accession>A0A377ZE92</accession>
<dbReference type="InterPro" id="IPR011054">
    <property type="entry name" value="Rudment_hybrid_motif"/>
</dbReference>
<keyword evidence="5" id="KW-0808">Transferase</keyword>
<dbReference type="SUPFAM" id="SSF51246">
    <property type="entry name" value="Rudiment single hybrid motif"/>
    <property type="match status" value="1"/>
</dbReference>
<organism evidence="5 6">
    <name type="scientific">Klebsiella pneumoniae subsp. pneumoniae</name>
    <dbReference type="NCBI Taxonomy" id="72407"/>
    <lineage>
        <taxon>Bacteria</taxon>
        <taxon>Pseudomonadati</taxon>
        <taxon>Pseudomonadota</taxon>
        <taxon>Gammaproteobacteria</taxon>
        <taxon>Enterobacterales</taxon>
        <taxon>Enterobacteriaceae</taxon>
        <taxon>Klebsiella/Raoultella group</taxon>
        <taxon>Klebsiella</taxon>
        <taxon>Klebsiella pneumoniae complex</taxon>
    </lineage>
</organism>
<dbReference type="Proteomes" id="UP000254020">
    <property type="component" value="Unassembled WGS sequence"/>
</dbReference>
<feature type="domain" description="PurT C-terminal" evidence="4">
    <location>
        <begin position="51"/>
        <end position="118"/>
    </location>
</feature>
<dbReference type="GO" id="GO:0005524">
    <property type="term" value="F:ATP binding"/>
    <property type="evidence" value="ECO:0007669"/>
    <property type="project" value="UniProtKB-KW"/>
</dbReference>
<dbReference type="GO" id="GO:0005829">
    <property type="term" value="C:cytosol"/>
    <property type="evidence" value="ECO:0007669"/>
    <property type="project" value="TreeGrafter"/>
</dbReference>
<evidence type="ECO:0000259" key="4">
    <source>
        <dbReference type="Pfam" id="PF21244"/>
    </source>
</evidence>
<keyword evidence="1" id="KW-0436">Ligase</keyword>
<proteinExistence type="predicted"/>
<protein>
    <submittedName>
        <fullName evidence="5">Phosphoribosylglycinamide formyltransferase</fullName>
        <ecNumber evidence="5">2.1.2.-</ecNumber>
    </submittedName>
</protein>
<name>A0A377ZE92_KLEPN</name>
<evidence type="ECO:0000313" key="5">
    <source>
        <dbReference type="EMBL" id="STU68429.1"/>
    </source>
</evidence>
<dbReference type="SUPFAM" id="SSF56059">
    <property type="entry name" value="Glutathione synthetase ATP-binding domain-like"/>
    <property type="match status" value="1"/>
</dbReference>
<keyword evidence="3" id="KW-0067">ATP-binding</keyword>
<reference evidence="5 6" key="1">
    <citation type="submission" date="2018-06" db="EMBL/GenBank/DDBJ databases">
        <authorList>
            <consortium name="Pathogen Informatics"/>
            <person name="Doyle S."/>
        </authorList>
    </citation>
    <scope>NUCLEOTIDE SEQUENCE [LARGE SCALE GENOMIC DNA]</scope>
    <source>
        <strain evidence="5 6">NCTC9504</strain>
    </source>
</reference>
<evidence type="ECO:0000313" key="6">
    <source>
        <dbReference type="Proteomes" id="UP000254020"/>
    </source>
</evidence>
<dbReference type="InterPro" id="IPR048740">
    <property type="entry name" value="PurT_C"/>
</dbReference>
<dbReference type="Gene3D" id="3.30.470.20">
    <property type="entry name" value="ATP-grasp fold, B domain"/>
    <property type="match status" value="1"/>
</dbReference>
<dbReference type="AlphaFoldDB" id="A0A377ZE92"/>
<dbReference type="EMBL" id="UGMA01000005">
    <property type="protein sequence ID" value="STU68429.1"/>
    <property type="molecule type" value="Genomic_DNA"/>
</dbReference>
<dbReference type="Pfam" id="PF21244">
    <property type="entry name" value="PurT_C"/>
    <property type="match status" value="1"/>
</dbReference>
<evidence type="ECO:0000256" key="1">
    <source>
        <dbReference type="ARBA" id="ARBA00022598"/>
    </source>
</evidence>
<dbReference type="GO" id="GO:0016740">
    <property type="term" value="F:transferase activity"/>
    <property type="evidence" value="ECO:0007669"/>
    <property type="project" value="UniProtKB-KW"/>
</dbReference>
<gene>
    <name evidence="5" type="primary">purT_1</name>
    <name evidence="5" type="ORF">NCTC9504_02665</name>
</gene>
<evidence type="ECO:0000256" key="3">
    <source>
        <dbReference type="ARBA" id="ARBA00022840"/>
    </source>
</evidence>
<evidence type="ECO:0000256" key="2">
    <source>
        <dbReference type="ARBA" id="ARBA00022741"/>
    </source>
</evidence>
<keyword evidence="2" id="KW-0547">Nucleotide-binding</keyword>
<dbReference type="PANTHER" id="PTHR43055:SF1">
    <property type="entry name" value="FORMATE-DEPENDENT PHOSPHORIBOSYLGLYCINAMIDE FORMYLTRANSFERASE"/>
    <property type="match status" value="1"/>
</dbReference>